<dbReference type="InterPro" id="IPR051291">
    <property type="entry name" value="CIMAP"/>
</dbReference>
<dbReference type="OMA" id="HIAGKHE"/>
<evidence type="ECO:0000313" key="2">
    <source>
        <dbReference type="EMBL" id="EAR97388.1"/>
    </source>
</evidence>
<dbReference type="RefSeq" id="XP_001017633.1">
    <property type="nucleotide sequence ID" value="XM_001017633.3"/>
</dbReference>
<gene>
    <name evidence="2" type="ORF">TTHERM_00339690</name>
</gene>
<dbReference type="GeneID" id="7824368"/>
<protein>
    <submittedName>
        <fullName evidence="2">Sperm-tail PG-rich repeat protein</fullName>
    </submittedName>
</protein>
<dbReference type="Proteomes" id="UP000009168">
    <property type="component" value="Unassembled WGS sequence"/>
</dbReference>
<dbReference type="AlphaFoldDB" id="I7LV80"/>
<dbReference type="EMBL" id="GG662666">
    <property type="protein sequence ID" value="EAR97388.1"/>
    <property type="molecule type" value="Genomic_DNA"/>
</dbReference>
<evidence type="ECO:0000256" key="1">
    <source>
        <dbReference type="SAM" id="MobiDB-lite"/>
    </source>
</evidence>
<sequence>MSVFSNSITYSFGGAFSLGKSKRQDLYNQNQTPGPGAYNNENVTINSPRLPQYQISKSPRKPIFEQNGVPPPGAYELKSDIGSGQGMSISKCKYKEFGDKYEIGPGSYEVTKSYQNKQGSPQYSFSLRYEELKPTLQTPGPGAYDINDQFTDKFNQSKYILKTNQSDTLRAQKSEEYLTPSSLPGPGDYFQETTFLNSKGTTFAKSGRMMMKQDSTPGPGHFNISTNQYYSQRNFTLGQKISVKDKFKSSVPGPGTYDINVNLRKPTIRMGASLRTGLVMSDTPGPGSYLSTNFSRDDTLKEFNVKQPQNRGLGYSKRPDLVPNIKTPGPGNYDIPTSLGQSPHAKISTHVNKGKWKVQQEVPGPGSYNINQSSIDLSKGAKIKGKHNKIESSINFPGPGSYDVSFLSQSPKFAFTQQKRSKQDIRQLFEPSPGQYEIAGSIGNLPSYLLHKRA</sequence>
<dbReference type="InParanoid" id="I7LV80"/>
<dbReference type="InterPro" id="IPR010736">
    <property type="entry name" value="SHIPPO-rpt"/>
</dbReference>
<dbReference type="PANTHER" id="PTHR21580">
    <property type="entry name" value="SHIPPO-1-RELATED"/>
    <property type="match status" value="1"/>
</dbReference>
<keyword evidence="3" id="KW-1185">Reference proteome</keyword>
<accession>I7LV80</accession>
<evidence type="ECO:0000313" key="3">
    <source>
        <dbReference type="Proteomes" id="UP000009168"/>
    </source>
</evidence>
<proteinExistence type="predicted"/>
<dbReference type="OrthoDB" id="286690at2759"/>
<reference evidence="3" key="1">
    <citation type="journal article" date="2006" name="PLoS Biol.">
        <title>Macronuclear genome sequence of the ciliate Tetrahymena thermophila, a model eukaryote.</title>
        <authorList>
            <person name="Eisen J.A."/>
            <person name="Coyne R.S."/>
            <person name="Wu M."/>
            <person name="Wu D."/>
            <person name="Thiagarajan M."/>
            <person name="Wortman J.R."/>
            <person name="Badger J.H."/>
            <person name="Ren Q."/>
            <person name="Amedeo P."/>
            <person name="Jones K.M."/>
            <person name="Tallon L.J."/>
            <person name="Delcher A.L."/>
            <person name="Salzberg S.L."/>
            <person name="Silva J.C."/>
            <person name="Haas B.J."/>
            <person name="Majoros W.H."/>
            <person name="Farzad M."/>
            <person name="Carlton J.M."/>
            <person name="Smith R.K. Jr."/>
            <person name="Garg J."/>
            <person name="Pearlman R.E."/>
            <person name="Karrer K.M."/>
            <person name="Sun L."/>
            <person name="Manning G."/>
            <person name="Elde N.C."/>
            <person name="Turkewitz A.P."/>
            <person name="Asai D.J."/>
            <person name="Wilkes D.E."/>
            <person name="Wang Y."/>
            <person name="Cai H."/>
            <person name="Collins K."/>
            <person name="Stewart B.A."/>
            <person name="Lee S.R."/>
            <person name="Wilamowska K."/>
            <person name="Weinberg Z."/>
            <person name="Ruzzo W.L."/>
            <person name="Wloga D."/>
            <person name="Gaertig J."/>
            <person name="Frankel J."/>
            <person name="Tsao C.-C."/>
            <person name="Gorovsky M.A."/>
            <person name="Keeling P.J."/>
            <person name="Waller R.F."/>
            <person name="Patron N.J."/>
            <person name="Cherry J.M."/>
            <person name="Stover N.A."/>
            <person name="Krieger C.J."/>
            <person name="del Toro C."/>
            <person name="Ryder H.F."/>
            <person name="Williamson S.C."/>
            <person name="Barbeau R.A."/>
            <person name="Hamilton E.P."/>
            <person name="Orias E."/>
        </authorList>
    </citation>
    <scope>NUCLEOTIDE SEQUENCE [LARGE SCALE GENOMIC DNA]</scope>
    <source>
        <strain evidence="3">SB210</strain>
    </source>
</reference>
<feature type="compositionally biased region" description="Polar residues" evidence="1">
    <location>
        <begin position="26"/>
        <end position="44"/>
    </location>
</feature>
<organism evidence="2 3">
    <name type="scientific">Tetrahymena thermophila (strain SB210)</name>
    <dbReference type="NCBI Taxonomy" id="312017"/>
    <lineage>
        <taxon>Eukaryota</taxon>
        <taxon>Sar</taxon>
        <taxon>Alveolata</taxon>
        <taxon>Ciliophora</taxon>
        <taxon>Intramacronucleata</taxon>
        <taxon>Oligohymenophorea</taxon>
        <taxon>Hymenostomatida</taxon>
        <taxon>Tetrahymenina</taxon>
        <taxon>Tetrahymenidae</taxon>
        <taxon>Tetrahymena</taxon>
    </lineage>
</organism>
<dbReference type="Pfam" id="PF07004">
    <property type="entry name" value="SHIPPO-rpt"/>
    <property type="match status" value="8"/>
</dbReference>
<dbReference type="HOGENOM" id="CLU_052114_0_0_1"/>
<dbReference type="KEGG" id="tet:TTHERM_00339690"/>
<name>I7LV80_TETTS</name>
<feature type="region of interest" description="Disordered" evidence="1">
    <location>
        <begin position="25"/>
        <end position="44"/>
    </location>
</feature>
<dbReference type="PANTHER" id="PTHR21580:SF60">
    <property type="entry name" value="SPERM-TAIL PG-RICH REPEAT-CONTAINING PROTEIN 2"/>
    <property type="match status" value="1"/>
</dbReference>